<evidence type="ECO:0000313" key="4">
    <source>
        <dbReference type="Proteomes" id="UP000626109"/>
    </source>
</evidence>
<feature type="region of interest" description="Disordered" evidence="1">
    <location>
        <begin position="99"/>
        <end position="121"/>
    </location>
</feature>
<dbReference type="AlphaFoldDB" id="A0A813IEY1"/>
<name>A0A813IEY1_POLGL</name>
<keyword evidence="2" id="KW-1133">Transmembrane helix</keyword>
<organism evidence="3 4">
    <name type="scientific">Polarella glacialis</name>
    <name type="common">Dinoflagellate</name>
    <dbReference type="NCBI Taxonomy" id="89957"/>
    <lineage>
        <taxon>Eukaryota</taxon>
        <taxon>Sar</taxon>
        <taxon>Alveolata</taxon>
        <taxon>Dinophyceae</taxon>
        <taxon>Suessiales</taxon>
        <taxon>Suessiaceae</taxon>
        <taxon>Polarella</taxon>
    </lineage>
</organism>
<protein>
    <submittedName>
        <fullName evidence="3">Uncharacterized protein</fullName>
    </submittedName>
</protein>
<keyword evidence="2" id="KW-0472">Membrane</keyword>
<evidence type="ECO:0000313" key="3">
    <source>
        <dbReference type="EMBL" id="CAE8648612.1"/>
    </source>
</evidence>
<accession>A0A813IEY1</accession>
<proteinExistence type="predicted"/>
<feature type="transmembrane region" description="Helical" evidence="2">
    <location>
        <begin position="33"/>
        <end position="53"/>
    </location>
</feature>
<evidence type="ECO:0000256" key="2">
    <source>
        <dbReference type="SAM" id="Phobius"/>
    </source>
</evidence>
<keyword evidence="2" id="KW-0812">Transmembrane</keyword>
<evidence type="ECO:0000256" key="1">
    <source>
        <dbReference type="SAM" id="MobiDB-lite"/>
    </source>
</evidence>
<dbReference type="EMBL" id="CAJNNW010006767">
    <property type="protein sequence ID" value="CAE8648612.1"/>
    <property type="molecule type" value="Genomic_DNA"/>
</dbReference>
<reference evidence="3" key="1">
    <citation type="submission" date="2021-02" db="EMBL/GenBank/DDBJ databases">
        <authorList>
            <person name="Dougan E. K."/>
            <person name="Rhodes N."/>
            <person name="Thang M."/>
            <person name="Chan C."/>
        </authorList>
    </citation>
    <scope>NUCLEOTIDE SEQUENCE</scope>
</reference>
<feature type="transmembrane region" description="Helical" evidence="2">
    <location>
        <begin position="60"/>
        <end position="82"/>
    </location>
</feature>
<feature type="transmembrane region" description="Helical" evidence="2">
    <location>
        <begin position="138"/>
        <end position="158"/>
    </location>
</feature>
<feature type="non-terminal residue" evidence="3">
    <location>
        <position position="1"/>
    </location>
</feature>
<gene>
    <name evidence="3" type="ORF">PGLA2088_LOCUS6714</name>
</gene>
<dbReference type="Proteomes" id="UP000626109">
    <property type="component" value="Unassembled WGS sequence"/>
</dbReference>
<comment type="caution">
    <text evidence="3">The sequence shown here is derived from an EMBL/GenBank/DDBJ whole genome shotgun (WGS) entry which is preliminary data.</text>
</comment>
<sequence>VIPAIIALAPPTLVRSLGGRVRLQLLMEYLHDWTLGDVLLLAYIIMWLTVLSIKWTNPEVYYVGGYFMVFFGVSSGFMIYLFQLNACIQPEESSKSEKLELLDSESDSSQNEETPQAKARPKVEDQIRCPLGARWRCLLYLIIFGLYGGAAAAILHAFRMSSKPSPDVRQLEDLNQAFQASVSDEHGLLHIANSLLLGSNHLGSLGSCSKKGQEGGPPDNLPCMDVPDFHTEIVKLPLGASLSSFSTGKGGPIYETTLSEGKLNITHLEVAFVTGLQDLQIEFVKLVDRGLAEGGSTRSMQLQVGIVSTGFQKEGSKLSLPILVHLGKETITPCCNPEHITFTLHLNCNRHFPFFTLLSEKESVSISIEPANALTGSGTSSKSEHLFFEIMEKLKFNQEDIDTKLAQLIAQHVTASVKTSSYEDLKALYPYPELTITDGLGFLISSNLPISGSKREWGVCPE</sequence>